<feature type="region of interest" description="Disordered" evidence="1">
    <location>
        <begin position="72"/>
        <end position="94"/>
    </location>
</feature>
<protein>
    <submittedName>
        <fullName evidence="2">Uncharacterized protein</fullName>
    </submittedName>
</protein>
<evidence type="ECO:0000313" key="2">
    <source>
        <dbReference type="EMBL" id="TWU61990.1"/>
    </source>
</evidence>
<organism evidence="2 3">
    <name type="scientific">Crateriforma conspicua</name>
    <dbReference type="NCBI Taxonomy" id="2527996"/>
    <lineage>
        <taxon>Bacteria</taxon>
        <taxon>Pseudomonadati</taxon>
        <taxon>Planctomycetota</taxon>
        <taxon>Planctomycetia</taxon>
        <taxon>Planctomycetales</taxon>
        <taxon>Planctomycetaceae</taxon>
        <taxon>Crateriforma</taxon>
    </lineage>
</organism>
<evidence type="ECO:0000256" key="1">
    <source>
        <dbReference type="SAM" id="MobiDB-lite"/>
    </source>
</evidence>
<feature type="region of interest" description="Disordered" evidence="1">
    <location>
        <begin position="25"/>
        <end position="49"/>
    </location>
</feature>
<comment type="caution">
    <text evidence="2">The sequence shown here is derived from an EMBL/GenBank/DDBJ whole genome shotgun (WGS) entry which is preliminary data.</text>
</comment>
<dbReference type="Proteomes" id="UP000316476">
    <property type="component" value="Unassembled WGS sequence"/>
</dbReference>
<dbReference type="AlphaFoldDB" id="A0A5C6FIP9"/>
<reference evidence="2 3" key="1">
    <citation type="submission" date="2019-02" db="EMBL/GenBank/DDBJ databases">
        <title>Deep-cultivation of Planctomycetes and their phenomic and genomic characterization uncovers novel biology.</title>
        <authorList>
            <person name="Wiegand S."/>
            <person name="Jogler M."/>
            <person name="Boedeker C."/>
            <person name="Pinto D."/>
            <person name="Vollmers J."/>
            <person name="Rivas-Marin E."/>
            <person name="Kohn T."/>
            <person name="Peeters S.H."/>
            <person name="Heuer A."/>
            <person name="Rast P."/>
            <person name="Oberbeckmann S."/>
            <person name="Bunk B."/>
            <person name="Jeske O."/>
            <person name="Meyerdierks A."/>
            <person name="Storesund J.E."/>
            <person name="Kallscheuer N."/>
            <person name="Luecker S."/>
            <person name="Lage O.M."/>
            <person name="Pohl T."/>
            <person name="Merkel B.J."/>
            <person name="Hornburger P."/>
            <person name="Mueller R.-W."/>
            <person name="Bruemmer F."/>
            <person name="Labrenz M."/>
            <person name="Spormann A.M."/>
            <person name="Op Den Camp H."/>
            <person name="Overmann J."/>
            <person name="Amann R."/>
            <person name="Jetten M.S.M."/>
            <person name="Mascher T."/>
            <person name="Medema M.H."/>
            <person name="Devos D.P."/>
            <person name="Kaster A.-K."/>
            <person name="Ovreas L."/>
            <person name="Rohde M."/>
            <person name="Galperin M.Y."/>
            <person name="Jogler C."/>
        </authorList>
    </citation>
    <scope>NUCLEOTIDE SEQUENCE [LARGE SCALE GENOMIC DNA]</scope>
    <source>
        <strain evidence="2 3">V7</strain>
    </source>
</reference>
<name>A0A5C6FIP9_9PLAN</name>
<accession>A0A5C6FIP9</accession>
<evidence type="ECO:0000313" key="3">
    <source>
        <dbReference type="Proteomes" id="UP000316476"/>
    </source>
</evidence>
<proteinExistence type="predicted"/>
<dbReference type="EMBL" id="SJPZ01000002">
    <property type="protein sequence ID" value="TWU61990.1"/>
    <property type="molecule type" value="Genomic_DNA"/>
</dbReference>
<sequence length="94" mass="10479">MQMADARRRHDWNIASSVMALTAEINRDRRRRRKPFKPDDFNPYTAAKPVPAQATVEQVATLLGATFTPSSQSLLASSHPQCPKSEPEPPMSNC</sequence>
<gene>
    <name evidence="2" type="ORF">V7x_36810</name>
</gene>